<proteinExistence type="predicted"/>
<dbReference type="AlphaFoldDB" id="A0A3D9SRH5"/>
<accession>A0A3D9SRH5</accession>
<dbReference type="Proteomes" id="UP000256661">
    <property type="component" value="Unassembled WGS sequence"/>
</dbReference>
<organism evidence="1 2">
    <name type="scientific">Thermomonospora umbrina</name>
    <dbReference type="NCBI Taxonomy" id="111806"/>
    <lineage>
        <taxon>Bacteria</taxon>
        <taxon>Bacillati</taxon>
        <taxon>Actinomycetota</taxon>
        <taxon>Actinomycetes</taxon>
        <taxon>Streptosporangiales</taxon>
        <taxon>Thermomonosporaceae</taxon>
        <taxon>Thermomonospora</taxon>
    </lineage>
</organism>
<dbReference type="EMBL" id="QTTT01000001">
    <property type="protein sequence ID" value="REE95555.1"/>
    <property type="molecule type" value="Genomic_DNA"/>
</dbReference>
<reference evidence="1 2" key="1">
    <citation type="submission" date="2018-08" db="EMBL/GenBank/DDBJ databases">
        <title>Sequencing the genomes of 1000 actinobacteria strains.</title>
        <authorList>
            <person name="Klenk H.-P."/>
        </authorList>
    </citation>
    <scope>NUCLEOTIDE SEQUENCE [LARGE SCALE GENOMIC DNA]</scope>
    <source>
        <strain evidence="1 2">DSM 43927</strain>
    </source>
</reference>
<comment type="caution">
    <text evidence="1">The sequence shown here is derived from an EMBL/GenBank/DDBJ whole genome shotgun (WGS) entry which is preliminary data.</text>
</comment>
<evidence type="ECO:0000313" key="2">
    <source>
        <dbReference type="Proteomes" id="UP000256661"/>
    </source>
</evidence>
<sequence length="116" mass="12253">MDGRSRGDKGFGRTATTEKFDSDYRYEVGIASMRKDYSVSSVVGPSWTGTGGAAVSDDAEVVRMVARGGGLVRGPGLSGNVAEAPVCGRRLRHSGTVGRAVRPADCPDVGCRFRER</sequence>
<name>A0A3D9SRH5_9ACTN</name>
<keyword evidence="2" id="KW-1185">Reference proteome</keyword>
<gene>
    <name evidence="1" type="ORF">DFJ69_0945</name>
</gene>
<protein>
    <submittedName>
        <fullName evidence="1">Uncharacterized protein</fullName>
    </submittedName>
</protein>
<evidence type="ECO:0000313" key="1">
    <source>
        <dbReference type="EMBL" id="REE95555.1"/>
    </source>
</evidence>